<evidence type="ECO:0000313" key="2">
    <source>
        <dbReference type="Proteomes" id="UP000743899"/>
    </source>
</evidence>
<dbReference type="EMBL" id="JAACYS010000108">
    <property type="protein sequence ID" value="NCU19028.1"/>
    <property type="molecule type" value="Genomic_DNA"/>
</dbReference>
<gene>
    <name evidence="1" type="ORF">GW534_15265</name>
</gene>
<dbReference type="SUPFAM" id="SSF58104">
    <property type="entry name" value="Methyl-accepting chemotaxis protein (MCP) signaling domain"/>
    <property type="match status" value="1"/>
</dbReference>
<organism evidence="1 2">
    <name type="scientific">Pallidibacillus pasinlerensis</name>
    <dbReference type="NCBI Taxonomy" id="2703818"/>
    <lineage>
        <taxon>Bacteria</taxon>
        <taxon>Bacillati</taxon>
        <taxon>Bacillota</taxon>
        <taxon>Bacilli</taxon>
        <taxon>Bacillales</taxon>
        <taxon>Bacillaceae</taxon>
        <taxon>Pallidibacillus</taxon>
    </lineage>
</organism>
<comment type="caution">
    <text evidence="1">The sequence shown here is derived from an EMBL/GenBank/DDBJ whole genome shotgun (WGS) entry which is preliminary data.</text>
</comment>
<accession>A0ABX0ACZ8</accession>
<proteinExistence type="predicted"/>
<protein>
    <submittedName>
        <fullName evidence="1">YtxH domain-containing protein</fullName>
    </submittedName>
</protein>
<dbReference type="RefSeq" id="WP_161921850.1">
    <property type="nucleotide sequence ID" value="NZ_JAACYS010000108.1"/>
</dbReference>
<keyword evidence="2" id="KW-1185">Reference proteome</keyword>
<evidence type="ECO:0000313" key="1">
    <source>
        <dbReference type="EMBL" id="NCU19028.1"/>
    </source>
</evidence>
<name>A0ABX0ACZ8_9BACI</name>
<reference evidence="1 2" key="1">
    <citation type="submission" date="2020-01" db="EMBL/GenBank/DDBJ databases">
        <title>A novel Bacillus sp. from Pasinler.</title>
        <authorList>
            <person name="Adiguzel A."/>
            <person name="Ay H."/>
            <person name="Baltaci M.O."/>
        </authorList>
    </citation>
    <scope>NUCLEOTIDE SEQUENCE [LARGE SCALE GENOMIC DNA]</scope>
    <source>
        <strain evidence="1 2">P1</strain>
    </source>
</reference>
<sequence>MSKKGCESMSSNKFWKGVVIGAIVGGAVTLFNKDVREQVAEDGKRVGAKIKNVVSNPKQTVECVQNKVNEITQAYKNFSEDLQFITEKANEIKSLSQETINTIQELKESDNNENNVSQTPH</sequence>
<dbReference type="Proteomes" id="UP000743899">
    <property type="component" value="Unassembled WGS sequence"/>
</dbReference>